<dbReference type="Pfam" id="PF03749">
    <property type="entry name" value="SfsA"/>
    <property type="match status" value="1"/>
</dbReference>
<dbReference type="PANTHER" id="PTHR30545:SF2">
    <property type="entry name" value="SUGAR FERMENTATION STIMULATION PROTEIN A"/>
    <property type="match status" value="1"/>
</dbReference>
<accession>A0A5B8FUI7</accession>
<dbReference type="CDD" id="cd22359">
    <property type="entry name" value="SfsA-like_bacterial"/>
    <property type="match status" value="1"/>
</dbReference>
<sequence>MHFAQPLVRATLLRRYKRFLADVTLPDGREVTAHCANPGAMTGLAVPGTPVWLEPAPPGKRKLDWSWRLAELPGPHFAAVDTGLANRVVAEALAGGALPALAPWPDMRAEVRYGAASRADFRLEGPGLPPLWLEVKSVTLCRTAGLAEFPDTVSARGARHLAELAARVAAGDRAVLLYLVQRTDCTRVATAADIDPAYHAAMTAARAAGVEVMAHAARIAPGGISLGAPVGVVPPLHLAGEEE</sequence>
<feature type="domain" description="Sugar fermentation stimulation protein C-terminal" evidence="2">
    <location>
        <begin position="84"/>
        <end position="221"/>
    </location>
</feature>
<evidence type="ECO:0000313" key="4">
    <source>
        <dbReference type="EMBL" id="QDL92045.1"/>
    </source>
</evidence>
<proteinExistence type="inferred from homology"/>
<dbReference type="InterPro" id="IPR041465">
    <property type="entry name" value="SfsA_N"/>
</dbReference>
<keyword evidence="5" id="KW-1185">Reference proteome</keyword>
<dbReference type="Gene3D" id="2.40.50.580">
    <property type="match status" value="1"/>
</dbReference>
<dbReference type="NCBIfam" id="TIGR00230">
    <property type="entry name" value="sfsA"/>
    <property type="match status" value="1"/>
</dbReference>
<evidence type="ECO:0000313" key="5">
    <source>
        <dbReference type="Proteomes" id="UP000305888"/>
    </source>
</evidence>
<dbReference type="KEGG" id="ppru:FDP22_09815"/>
<reference evidence="4 5" key="1">
    <citation type="submission" date="2019-06" db="EMBL/GenBank/DDBJ databases">
        <title>Genome sequence of Rhodobacteraceae bacterium D4M1.</title>
        <authorList>
            <person name="Cao J."/>
        </authorList>
    </citation>
    <scope>NUCLEOTIDE SEQUENCE [LARGE SCALE GENOMIC DNA]</scope>
    <source>
        <strain evidence="4 5">D4M1</strain>
    </source>
</reference>
<evidence type="ECO:0000259" key="3">
    <source>
        <dbReference type="Pfam" id="PF17746"/>
    </source>
</evidence>
<evidence type="ECO:0000256" key="1">
    <source>
        <dbReference type="HAMAP-Rule" id="MF_00095"/>
    </source>
</evidence>
<dbReference type="InterPro" id="IPR005224">
    <property type="entry name" value="SfsA"/>
</dbReference>
<dbReference type="InterPro" id="IPR040452">
    <property type="entry name" value="SfsA_C"/>
</dbReference>
<dbReference type="HAMAP" id="MF_00095">
    <property type="entry name" value="SfsA"/>
    <property type="match status" value="1"/>
</dbReference>
<dbReference type="EMBL" id="CP040818">
    <property type="protein sequence ID" value="QDL92045.1"/>
    <property type="molecule type" value="Genomic_DNA"/>
</dbReference>
<dbReference type="Proteomes" id="UP000305888">
    <property type="component" value="Chromosome"/>
</dbReference>
<dbReference type="RefSeq" id="WP_138571905.1">
    <property type="nucleotide sequence ID" value="NZ_CP040818.1"/>
</dbReference>
<dbReference type="Gene3D" id="3.40.1350.60">
    <property type="match status" value="1"/>
</dbReference>
<gene>
    <name evidence="1 4" type="primary">sfsA</name>
    <name evidence="4" type="ORF">FDP22_09815</name>
</gene>
<dbReference type="Pfam" id="PF17746">
    <property type="entry name" value="SfsA_N"/>
    <property type="match status" value="1"/>
</dbReference>
<comment type="similarity">
    <text evidence="1">Belongs to the SfsA family.</text>
</comment>
<organism evidence="4 5">
    <name type="scientific">Paroceanicella profunda</name>
    <dbReference type="NCBI Taxonomy" id="2579971"/>
    <lineage>
        <taxon>Bacteria</taxon>
        <taxon>Pseudomonadati</taxon>
        <taxon>Pseudomonadota</taxon>
        <taxon>Alphaproteobacteria</taxon>
        <taxon>Rhodobacterales</taxon>
        <taxon>Paracoccaceae</taxon>
        <taxon>Paroceanicella</taxon>
    </lineage>
</organism>
<dbReference type="OrthoDB" id="9802365at2"/>
<name>A0A5B8FUI7_9RHOB</name>
<dbReference type="GO" id="GO:0003677">
    <property type="term" value="F:DNA binding"/>
    <property type="evidence" value="ECO:0007669"/>
    <property type="project" value="InterPro"/>
</dbReference>
<protein>
    <recommendedName>
        <fullName evidence="1">Sugar fermentation stimulation protein homolog</fullName>
    </recommendedName>
</protein>
<dbReference type="AlphaFoldDB" id="A0A5B8FUI7"/>
<feature type="domain" description="SfsA N-terminal OB" evidence="3">
    <location>
        <begin position="13"/>
        <end position="73"/>
    </location>
</feature>
<evidence type="ECO:0000259" key="2">
    <source>
        <dbReference type="Pfam" id="PF03749"/>
    </source>
</evidence>
<dbReference type="PANTHER" id="PTHR30545">
    <property type="entry name" value="SUGAR FERMENTATION STIMULATION PROTEIN A"/>
    <property type="match status" value="1"/>
</dbReference>